<feature type="compositionally biased region" description="Acidic residues" evidence="1">
    <location>
        <begin position="48"/>
        <end position="57"/>
    </location>
</feature>
<keyword evidence="3" id="KW-1185">Reference proteome</keyword>
<feature type="region of interest" description="Disordered" evidence="1">
    <location>
        <begin position="1"/>
        <end position="71"/>
    </location>
</feature>
<sequence>MSTSSPSPSHVFSSRSSDFDSAPGTPPTPTTALPSDAGDALKDRSLEEAPEMDVEEDDIRKVTLEDQKEPEDDAVRPFCFLPRLLCLTKQFDRMQRRIYSC</sequence>
<evidence type="ECO:0000256" key="1">
    <source>
        <dbReference type="SAM" id="MobiDB-lite"/>
    </source>
</evidence>
<dbReference type="HOGENOM" id="CLU_2292745_0_0_1"/>
<comment type="caution">
    <text evidence="2">The sequence shown here is derived from an EMBL/GenBank/DDBJ whole genome shotgun (WGS) entry which is preliminary data.</text>
</comment>
<gene>
    <name evidence="2" type="ORF">PIIN_04498</name>
</gene>
<accession>G4TGV9</accession>
<feature type="compositionally biased region" description="Low complexity" evidence="1">
    <location>
        <begin position="1"/>
        <end position="23"/>
    </location>
</feature>
<feature type="compositionally biased region" description="Basic and acidic residues" evidence="1">
    <location>
        <begin position="58"/>
        <end position="67"/>
    </location>
</feature>
<dbReference type="InParanoid" id="G4TGV9"/>
<proteinExistence type="predicted"/>
<protein>
    <submittedName>
        <fullName evidence="2">Uncharacterized protein</fullName>
    </submittedName>
</protein>
<organism evidence="2 3">
    <name type="scientific">Serendipita indica (strain DSM 11827)</name>
    <name type="common">Root endophyte fungus</name>
    <name type="synonym">Piriformospora indica</name>
    <dbReference type="NCBI Taxonomy" id="1109443"/>
    <lineage>
        <taxon>Eukaryota</taxon>
        <taxon>Fungi</taxon>
        <taxon>Dikarya</taxon>
        <taxon>Basidiomycota</taxon>
        <taxon>Agaricomycotina</taxon>
        <taxon>Agaricomycetes</taxon>
        <taxon>Sebacinales</taxon>
        <taxon>Serendipitaceae</taxon>
        <taxon>Serendipita</taxon>
    </lineage>
</organism>
<dbReference type="Proteomes" id="UP000007148">
    <property type="component" value="Unassembled WGS sequence"/>
</dbReference>
<name>G4TGV9_SERID</name>
<evidence type="ECO:0000313" key="2">
    <source>
        <dbReference type="EMBL" id="CCA70561.1"/>
    </source>
</evidence>
<dbReference type="AlphaFoldDB" id="G4TGV9"/>
<reference evidence="2 3" key="1">
    <citation type="journal article" date="2011" name="PLoS Pathog.">
        <title>Endophytic Life Strategies Decoded by Genome and Transcriptome Analyses of the Mutualistic Root Symbiont Piriformospora indica.</title>
        <authorList>
            <person name="Zuccaro A."/>
            <person name="Lahrmann U."/>
            <person name="Guldener U."/>
            <person name="Langen G."/>
            <person name="Pfiffi S."/>
            <person name="Biedenkopf D."/>
            <person name="Wong P."/>
            <person name="Samans B."/>
            <person name="Grimm C."/>
            <person name="Basiewicz M."/>
            <person name="Murat C."/>
            <person name="Martin F."/>
            <person name="Kogel K.H."/>
        </authorList>
    </citation>
    <scope>NUCLEOTIDE SEQUENCE [LARGE SCALE GENOMIC DNA]</scope>
    <source>
        <strain evidence="2 3">DSM 11827</strain>
    </source>
</reference>
<evidence type="ECO:0000313" key="3">
    <source>
        <dbReference type="Proteomes" id="UP000007148"/>
    </source>
</evidence>
<dbReference type="EMBL" id="CAFZ01000086">
    <property type="protein sequence ID" value="CCA70561.1"/>
    <property type="molecule type" value="Genomic_DNA"/>
</dbReference>